<evidence type="ECO:0000313" key="3">
    <source>
        <dbReference type="Proteomes" id="UP000245429"/>
    </source>
</evidence>
<dbReference type="InterPro" id="IPR000863">
    <property type="entry name" value="Sulfotransferase_dom"/>
</dbReference>
<proteinExistence type="predicted"/>
<evidence type="ECO:0000313" key="2">
    <source>
        <dbReference type="EMBL" id="AWM13037.1"/>
    </source>
</evidence>
<accession>A0A2U8QS96</accession>
<dbReference type="GO" id="GO:0006044">
    <property type="term" value="P:N-acetylglucosamine metabolic process"/>
    <property type="evidence" value="ECO:0007669"/>
    <property type="project" value="TreeGrafter"/>
</dbReference>
<dbReference type="SUPFAM" id="SSF52540">
    <property type="entry name" value="P-loop containing nucleoside triphosphate hydrolases"/>
    <property type="match status" value="1"/>
</dbReference>
<organism evidence="2 3">
    <name type="scientific">Flavobacterium sediminis</name>
    <dbReference type="NCBI Taxonomy" id="2201181"/>
    <lineage>
        <taxon>Bacteria</taxon>
        <taxon>Pseudomonadati</taxon>
        <taxon>Bacteroidota</taxon>
        <taxon>Flavobacteriia</taxon>
        <taxon>Flavobacteriales</taxon>
        <taxon>Flavobacteriaceae</taxon>
        <taxon>Flavobacterium</taxon>
    </lineage>
</organism>
<reference evidence="2 3" key="1">
    <citation type="submission" date="2018-05" db="EMBL/GenBank/DDBJ databases">
        <title>Flavobacterium sp. MEBiC07310.</title>
        <authorList>
            <person name="Baek K."/>
        </authorList>
    </citation>
    <scope>NUCLEOTIDE SEQUENCE [LARGE SCALE GENOMIC DNA]</scope>
    <source>
        <strain evidence="2 3">MEBiC07310</strain>
    </source>
</reference>
<dbReference type="PANTHER" id="PTHR10704">
    <property type="entry name" value="CARBOHYDRATE SULFOTRANSFERASE"/>
    <property type="match status" value="1"/>
</dbReference>
<name>A0A2U8QS96_9FLAO</name>
<feature type="domain" description="Sulfotransferase" evidence="1">
    <location>
        <begin position="3"/>
        <end position="255"/>
    </location>
</feature>
<dbReference type="PANTHER" id="PTHR10704:SF44">
    <property type="entry name" value="LD35051P-RELATED"/>
    <property type="match status" value="1"/>
</dbReference>
<dbReference type="AlphaFoldDB" id="A0A2U8QS96"/>
<dbReference type="RefSeq" id="WP_109568445.1">
    <property type="nucleotide sequence ID" value="NZ_CP029463.1"/>
</dbReference>
<evidence type="ECO:0000259" key="1">
    <source>
        <dbReference type="Pfam" id="PF00685"/>
    </source>
</evidence>
<dbReference type="KEGG" id="fse:DI487_03600"/>
<dbReference type="Pfam" id="PF00685">
    <property type="entry name" value="Sulfotransfer_1"/>
    <property type="match status" value="1"/>
</dbReference>
<dbReference type="OrthoDB" id="1431437at2"/>
<sequence length="270" mass="31770">MKRIAIHSVPRSGSTWLGQIFNSNPNVKYAYQPLFSYALKGYLKEDSSKEEIAAFYQELLLTNDDFINQKEAKEKKLIPELKKNDIITHVVYKEVRYHNIVANLLEKDKEVKVIGLVRNPLAVIASWLLAPKEFRKDLGWDESEEWQFAPKKNMDKPEEFNGFEKWKEVTDLFLTLEKKYPSRFKLVDYDDLLTDTVTTVKDIFHFCEIPFTEETERFMSQAKQVNNTDAYSVFKTKKLDNQWEDSLDRQIVKAITTDLENTPLEKFLHL</sequence>
<dbReference type="Proteomes" id="UP000245429">
    <property type="component" value="Chromosome"/>
</dbReference>
<gene>
    <name evidence="2" type="ORF">DI487_03600</name>
</gene>
<dbReference type="Gene3D" id="3.40.50.300">
    <property type="entry name" value="P-loop containing nucleotide triphosphate hydrolases"/>
    <property type="match status" value="1"/>
</dbReference>
<protein>
    <recommendedName>
        <fullName evidence="1">Sulfotransferase domain-containing protein</fullName>
    </recommendedName>
</protein>
<dbReference type="GO" id="GO:0006790">
    <property type="term" value="P:sulfur compound metabolic process"/>
    <property type="evidence" value="ECO:0007669"/>
    <property type="project" value="TreeGrafter"/>
</dbReference>
<dbReference type="GO" id="GO:0001517">
    <property type="term" value="F:N-acetylglucosamine 6-O-sulfotransferase activity"/>
    <property type="evidence" value="ECO:0007669"/>
    <property type="project" value="TreeGrafter"/>
</dbReference>
<dbReference type="InterPro" id="IPR027417">
    <property type="entry name" value="P-loop_NTPase"/>
</dbReference>
<dbReference type="EMBL" id="CP029463">
    <property type="protein sequence ID" value="AWM13037.1"/>
    <property type="molecule type" value="Genomic_DNA"/>
</dbReference>
<keyword evidence="3" id="KW-1185">Reference proteome</keyword>
<dbReference type="InterPro" id="IPR051135">
    <property type="entry name" value="Gal/GlcNAc/GalNAc_ST"/>
</dbReference>